<feature type="transmembrane region" description="Helical" evidence="1">
    <location>
        <begin position="12"/>
        <end position="39"/>
    </location>
</feature>
<keyword evidence="1" id="KW-0812">Transmembrane</keyword>
<accession>A0A1G5EGP0</accession>
<dbReference type="PANTHER" id="PTHR35813">
    <property type="entry name" value="INNER MEMBRANE PROTEIN YBAN"/>
    <property type="match status" value="1"/>
</dbReference>
<dbReference type="RefSeq" id="WP_090741053.1">
    <property type="nucleotide sequence ID" value="NZ_FMVT01000003.1"/>
</dbReference>
<dbReference type="OrthoDB" id="9816293at2"/>
<gene>
    <name evidence="2" type="ORF">SAMN05660710_01082</name>
</gene>
<evidence type="ECO:0000313" key="2">
    <source>
        <dbReference type="EMBL" id="SCY26144.1"/>
    </source>
</evidence>
<dbReference type="InterPro" id="IPR007401">
    <property type="entry name" value="DUF454"/>
</dbReference>
<keyword evidence="1" id="KW-1133">Transmembrane helix</keyword>
<keyword evidence="1" id="KW-0472">Membrane</keyword>
<dbReference type="PIRSF" id="PIRSF016789">
    <property type="entry name" value="DUF454"/>
    <property type="match status" value="1"/>
</dbReference>
<evidence type="ECO:0000313" key="3">
    <source>
        <dbReference type="Proteomes" id="UP000199502"/>
    </source>
</evidence>
<dbReference type="GO" id="GO:0005886">
    <property type="term" value="C:plasma membrane"/>
    <property type="evidence" value="ECO:0007669"/>
    <property type="project" value="TreeGrafter"/>
</dbReference>
<proteinExistence type="predicted"/>
<dbReference type="STRING" id="336292.SAMN05660710_01082"/>
<organism evidence="2 3">
    <name type="scientific">Paracoccus tibetensis</name>
    <dbReference type="NCBI Taxonomy" id="336292"/>
    <lineage>
        <taxon>Bacteria</taxon>
        <taxon>Pseudomonadati</taxon>
        <taxon>Pseudomonadota</taxon>
        <taxon>Alphaproteobacteria</taxon>
        <taxon>Rhodobacterales</taxon>
        <taxon>Paracoccaceae</taxon>
        <taxon>Paracoccus</taxon>
    </lineage>
</organism>
<dbReference type="AlphaFoldDB" id="A0A1G5EGP0"/>
<reference evidence="2 3" key="1">
    <citation type="submission" date="2016-10" db="EMBL/GenBank/DDBJ databases">
        <authorList>
            <person name="de Groot N.N."/>
        </authorList>
    </citation>
    <scope>NUCLEOTIDE SEQUENCE [LARGE SCALE GENOMIC DNA]</scope>
    <source>
        <strain evidence="2 3">CGMCC 1.8925</strain>
    </source>
</reference>
<dbReference type="EMBL" id="FMVT01000003">
    <property type="protein sequence ID" value="SCY26144.1"/>
    <property type="molecule type" value="Genomic_DNA"/>
</dbReference>
<dbReference type="PANTHER" id="PTHR35813:SF1">
    <property type="entry name" value="INNER MEMBRANE PROTEIN YBAN"/>
    <property type="match status" value="1"/>
</dbReference>
<dbReference type="Proteomes" id="UP000199502">
    <property type="component" value="Unassembled WGS sequence"/>
</dbReference>
<evidence type="ECO:0000256" key="1">
    <source>
        <dbReference type="SAM" id="Phobius"/>
    </source>
</evidence>
<protein>
    <recommendedName>
        <fullName evidence="4">Inner membrane protein</fullName>
    </recommendedName>
</protein>
<evidence type="ECO:0008006" key="4">
    <source>
        <dbReference type="Google" id="ProtNLM"/>
    </source>
</evidence>
<sequence>MRHLWLAVGWTFAALGVVGIALPIMPTVPFLLVAAWAFARSSPALQKRILDHPSYGPHVRAWQERGAVGPLAKAWAIIAMTGGVGLSAYVGMPPVVVGVQAAICAAVGVFLLTRPSS</sequence>
<dbReference type="Pfam" id="PF04304">
    <property type="entry name" value="DUF454"/>
    <property type="match status" value="1"/>
</dbReference>
<name>A0A1G5EGP0_9RHOB</name>
<keyword evidence="3" id="KW-1185">Reference proteome</keyword>
<feature type="transmembrane region" description="Helical" evidence="1">
    <location>
        <begin position="95"/>
        <end position="113"/>
    </location>
</feature>